<keyword evidence="2" id="KW-1185">Reference proteome</keyword>
<sequence>MQQLESLVNNLIKVVIKYAQTQTGEDYSQTVQLLNYTELNKQVNDHDPEKTRAKLIEKPTAELIAKLKGIVATATTIYDTRKSVLDYIVYIVEQLSALLIKNEIPTPEQSAPIEAELKSFLDTIYSLSDIHQKYSNGNIVINYGKVQSISADRFISRGFLSNGLSRLGTITEENLLDELKGSLAKSEGARKKYVQELFDDWRKNHAFDRLQMQDRQKTEALEKKDEKITELMGSYKAVVAEKLTLTQERDTALQERNAAIQEKEALAAVQEANKKVIQSVGREIEELKGKNKELTAALIAQRKPEQPKPEPETPAAVTFPGTMPASFFNNRRQFLTQFGIHNGLNGISALPNPPAPTNTHNP</sequence>
<accession>A0ABV8CDY9</accession>
<dbReference type="EMBL" id="JBHSAB010000005">
    <property type="protein sequence ID" value="MFC3908426.1"/>
    <property type="molecule type" value="Genomic_DNA"/>
</dbReference>
<dbReference type="Proteomes" id="UP001595758">
    <property type="component" value="Unassembled WGS sequence"/>
</dbReference>
<organism evidence="1 2">
    <name type="scientific">Legionella dresdenensis</name>
    <dbReference type="NCBI Taxonomy" id="450200"/>
    <lineage>
        <taxon>Bacteria</taxon>
        <taxon>Pseudomonadati</taxon>
        <taxon>Pseudomonadota</taxon>
        <taxon>Gammaproteobacteria</taxon>
        <taxon>Legionellales</taxon>
        <taxon>Legionellaceae</taxon>
        <taxon>Legionella</taxon>
    </lineage>
</organism>
<comment type="caution">
    <text evidence="1">The sequence shown here is derived from an EMBL/GenBank/DDBJ whole genome shotgun (WGS) entry which is preliminary data.</text>
</comment>
<dbReference type="RefSeq" id="WP_382341702.1">
    <property type="nucleotide sequence ID" value="NZ_JBHSAB010000005.1"/>
</dbReference>
<reference evidence="2" key="1">
    <citation type="journal article" date="2019" name="Int. J. Syst. Evol. Microbiol.">
        <title>The Global Catalogue of Microorganisms (GCM) 10K type strain sequencing project: providing services to taxonomists for standard genome sequencing and annotation.</title>
        <authorList>
            <consortium name="The Broad Institute Genomics Platform"/>
            <consortium name="The Broad Institute Genome Sequencing Center for Infectious Disease"/>
            <person name="Wu L."/>
            <person name="Ma J."/>
        </authorList>
    </citation>
    <scope>NUCLEOTIDE SEQUENCE [LARGE SCALE GENOMIC DNA]</scope>
    <source>
        <strain evidence="2">CCUG 59858</strain>
    </source>
</reference>
<protein>
    <submittedName>
        <fullName evidence="1">Uncharacterized protein</fullName>
    </submittedName>
</protein>
<evidence type="ECO:0000313" key="2">
    <source>
        <dbReference type="Proteomes" id="UP001595758"/>
    </source>
</evidence>
<proteinExistence type="predicted"/>
<gene>
    <name evidence="1" type="ORF">ACFORL_04970</name>
</gene>
<evidence type="ECO:0000313" key="1">
    <source>
        <dbReference type="EMBL" id="MFC3908426.1"/>
    </source>
</evidence>
<name>A0ABV8CDY9_9GAMM</name>